<evidence type="ECO:0000313" key="4">
    <source>
        <dbReference type="Proteomes" id="UP000230002"/>
    </source>
</evidence>
<dbReference type="InterPro" id="IPR015919">
    <property type="entry name" value="Cadherin-like_sf"/>
</dbReference>
<proteinExistence type="predicted"/>
<name>A0A2G8S6V7_9APHY</name>
<dbReference type="Gene3D" id="2.60.40.10">
    <property type="entry name" value="Immunoglobulins"/>
    <property type="match status" value="2"/>
</dbReference>
<feature type="region of interest" description="Disordered" evidence="1">
    <location>
        <begin position="800"/>
        <end position="842"/>
    </location>
</feature>
<dbReference type="STRING" id="1077348.A0A2G8S6V7"/>
<protein>
    <recommendedName>
        <fullName evidence="5">Dystroglycan-type cadherin-like domain-containing protein</fullName>
    </recommendedName>
</protein>
<dbReference type="AlphaFoldDB" id="A0A2G8S6V7"/>
<feature type="compositionally biased region" description="Low complexity" evidence="1">
    <location>
        <begin position="656"/>
        <end position="667"/>
    </location>
</feature>
<evidence type="ECO:0000313" key="3">
    <source>
        <dbReference type="EMBL" id="PIL29491.1"/>
    </source>
</evidence>
<keyword evidence="2" id="KW-0472">Membrane</keyword>
<organism evidence="3 4">
    <name type="scientific">Ganoderma sinense ZZ0214-1</name>
    <dbReference type="NCBI Taxonomy" id="1077348"/>
    <lineage>
        <taxon>Eukaryota</taxon>
        <taxon>Fungi</taxon>
        <taxon>Dikarya</taxon>
        <taxon>Basidiomycota</taxon>
        <taxon>Agaricomycotina</taxon>
        <taxon>Agaricomycetes</taxon>
        <taxon>Polyporales</taxon>
        <taxon>Polyporaceae</taxon>
        <taxon>Ganoderma</taxon>
    </lineage>
</organism>
<sequence>MITASDPITGQTSSSPLTLCVTPYPPPQLYIPAEKQFIPDNPSLSSVFLVSNTSALYNSRPALRIPPKWSFSIGFKYDTFLAPNDVYYAARMTDGGQLPDWVAFNERELTFDGVTPPAANLSLPHIVQVALHASDQYGYTAGSIPFDIVVASHDFALTTPTNTLPTINVTTDQPFQLTLNSAADFSGVTLDGLPIVPNNITTLGIDTSGLESWLHYEQQTKTLTGTPPQEFSTGVLPVVMRSNVNQTLHTKVTLAAVPSFFSAAELDPILATQGNNVSFDLAWHFSNASGLGRNSDIELSAAYSPTEAGYFLTFDSGTDKLTGTVPENTTYSHVDITFTAYSHITHSTSHASLPLSLTSSDFDQQKKRDGGGVLSNAAREKLLLALKIAFGVICGFVNLAILFAMFRRCARVEDSAIVGEEARKAWTADELKWYGIGIEVNGEKYEPASADVDSGSGREYGTSEGALAGSASGIVPSLSRILSRTFSVSNHRGSPFSPVGLPQSPPVIKKVEFLGRVRQTARIVSDKYRRVLSGPRRPVVGKPTLILTGEDATRIPPIRTAIDGLPFTNPDGLLPMVGRLSQHDLRPFEDTTLIRYAPSGLTSPTDSPSSSTDGRSIPRRRADFAPPKKPVAVPAQAHIPMDMDTGDGREHRSVDSFASSLATNSSSRTHEAEAVIQRATRALSLRSGTSAISNVVVVDDVHGHGHGQRARPRLVPFTSAARVPVPKLPSSSFFAPEAASPNPAGGVLGPAHAHAHGRTRRVASQMAKVFRNAAVVQVDPPDATTATAVDELLDAVGAQPDGELEVTGERSLVVSSSSIDSPQLPADKSKKAPGGRPPPVPRMLARTGERFRFRVPVAAAPGRRGAGAGSKGGLEARLVSGKPLPRFIKVDMDAVPSGAGAQLQKRVVELSGVPVSPNIGVYEIGVYEQGAGGACVGKVVVEVVLKKPA</sequence>
<evidence type="ECO:0000256" key="1">
    <source>
        <dbReference type="SAM" id="MobiDB-lite"/>
    </source>
</evidence>
<dbReference type="Proteomes" id="UP000230002">
    <property type="component" value="Unassembled WGS sequence"/>
</dbReference>
<dbReference type="GO" id="GO:0016020">
    <property type="term" value="C:membrane"/>
    <property type="evidence" value="ECO:0007669"/>
    <property type="project" value="InterPro"/>
</dbReference>
<feature type="region of interest" description="Disordered" evidence="1">
    <location>
        <begin position="596"/>
        <end position="673"/>
    </location>
</feature>
<keyword evidence="4" id="KW-1185">Reference proteome</keyword>
<dbReference type="GO" id="GO:0005509">
    <property type="term" value="F:calcium ion binding"/>
    <property type="evidence" value="ECO:0007669"/>
    <property type="project" value="InterPro"/>
</dbReference>
<feature type="compositionally biased region" description="Low complexity" evidence="1">
    <location>
        <begin position="811"/>
        <end position="821"/>
    </location>
</feature>
<feature type="compositionally biased region" description="Low complexity" evidence="1">
    <location>
        <begin position="598"/>
        <end position="615"/>
    </location>
</feature>
<dbReference type="InterPro" id="IPR013783">
    <property type="entry name" value="Ig-like_fold"/>
</dbReference>
<reference evidence="3 4" key="1">
    <citation type="journal article" date="2015" name="Sci. Rep.">
        <title>Chromosome-level genome map provides insights into diverse defense mechanisms in the medicinal fungus Ganoderma sinense.</title>
        <authorList>
            <person name="Zhu Y."/>
            <person name="Xu J."/>
            <person name="Sun C."/>
            <person name="Zhou S."/>
            <person name="Xu H."/>
            <person name="Nelson D.R."/>
            <person name="Qian J."/>
            <person name="Song J."/>
            <person name="Luo H."/>
            <person name="Xiang L."/>
            <person name="Li Y."/>
            <person name="Xu Z."/>
            <person name="Ji A."/>
            <person name="Wang L."/>
            <person name="Lu S."/>
            <person name="Hayward A."/>
            <person name="Sun W."/>
            <person name="Li X."/>
            <person name="Schwartz D.C."/>
            <person name="Wang Y."/>
            <person name="Chen S."/>
        </authorList>
    </citation>
    <scope>NUCLEOTIDE SEQUENCE [LARGE SCALE GENOMIC DNA]</scope>
    <source>
        <strain evidence="3 4">ZZ0214-1</strain>
    </source>
</reference>
<evidence type="ECO:0008006" key="5">
    <source>
        <dbReference type="Google" id="ProtNLM"/>
    </source>
</evidence>
<accession>A0A2G8S6V7</accession>
<comment type="caution">
    <text evidence="3">The sequence shown here is derived from an EMBL/GenBank/DDBJ whole genome shotgun (WGS) entry which is preliminary data.</text>
</comment>
<gene>
    <name evidence="3" type="ORF">GSI_08433</name>
</gene>
<dbReference type="OrthoDB" id="414243at2759"/>
<keyword evidence="2" id="KW-1133">Transmembrane helix</keyword>
<keyword evidence="2" id="KW-0812">Transmembrane</keyword>
<dbReference type="EMBL" id="AYKW01000022">
    <property type="protein sequence ID" value="PIL29491.1"/>
    <property type="molecule type" value="Genomic_DNA"/>
</dbReference>
<feature type="transmembrane region" description="Helical" evidence="2">
    <location>
        <begin position="384"/>
        <end position="406"/>
    </location>
</feature>
<dbReference type="SUPFAM" id="SSF49313">
    <property type="entry name" value="Cadherin-like"/>
    <property type="match status" value="2"/>
</dbReference>
<evidence type="ECO:0000256" key="2">
    <source>
        <dbReference type="SAM" id="Phobius"/>
    </source>
</evidence>